<dbReference type="PANTHER" id="PTHR34599">
    <property type="entry name" value="PEROXIDASE-RELATED"/>
    <property type="match status" value="1"/>
</dbReference>
<feature type="signal peptide" evidence="1">
    <location>
        <begin position="1"/>
        <end position="24"/>
    </location>
</feature>
<dbReference type="PANTHER" id="PTHR34599:SF2">
    <property type="entry name" value="TRAF-TYPE DOMAIN-CONTAINING PROTEIN"/>
    <property type="match status" value="1"/>
</dbReference>
<gene>
    <name evidence="2" type="ORF">Cvel_14179</name>
</gene>
<evidence type="ECO:0000313" key="2">
    <source>
        <dbReference type="EMBL" id="CEM56191.1"/>
    </source>
</evidence>
<feature type="chain" id="PRO_5005192634" evidence="1">
    <location>
        <begin position="25"/>
        <end position="902"/>
    </location>
</feature>
<dbReference type="SUPFAM" id="SSF48317">
    <property type="entry name" value="Acid phosphatase/Vanadium-dependent haloperoxidase"/>
    <property type="match status" value="1"/>
</dbReference>
<evidence type="ECO:0000256" key="1">
    <source>
        <dbReference type="SAM" id="SignalP"/>
    </source>
</evidence>
<name>A0A0G4IG90_9ALVE</name>
<dbReference type="InterPro" id="IPR016119">
    <property type="entry name" value="Br/Cl_peroxidase_C"/>
</dbReference>
<accession>A0A0G4IG90</accession>
<reference evidence="2" key="1">
    <citation type="submission" date="2014-11" db="EMBL/GenBank/DDBJ databases">
        <authorList>
            <person name="Otto D Thomas"/>
            <person name="Naeem Raeece"/>
        </authorList>
    </citation>
    <scope>NUCLEOTIDE SEQUENCE</scope>
</reference>
<dbReference type="EMBL" id="CDMZ01005951">
    <property type="protein sequence ID" value="CEM56191.1"/>
    <property type="molecule type" value="Genomic_DNA"/>
</dbReference>
<dbReference type="Gene3D" id="1.10.606.10">
    <property type="entry name" value="Vanadium-containing Chloroperoxidase, domain 2"/>
    <property type="match status" value="1"/>
</dbReference>
<organism evidence="2">
    <name type="scientific">Chromera velia CCMP2878</name>
    <dbReference type="NCBI Taxonomy" id="1169474"/>
    <lineage>
        <taxon>Eukaryota</taxon>
        <taxon>Sar</taxon>
        <taxon>Alveolata</taxon>
        <taxon>Colpodellida</taxon>
        <taxon>Chromeraceae</taxon>
        <taxon>Chromera</taxon>
    </lineage>
</organism>
<dbReference type="VEuPathDB" id="CryptoDB:Cvel_14179"/>
<proteinExistence type="predicted"/>
<dbReference type="AlphaFoldDB" id="A0A0G4IG90"/>
<dbReference type="InterPro" id="IPR052559">
    <property type="entry name" value="V-haloperoxidase"/>
</dbReference>
<dbReference type="GO" id="GO:0004601">
    <property type="term" value="F:peroxidase activity"/>
    <property type="evidence" value="ECO:0007669"/>
    <property type="project" value="InterPro"/>
</dbReference>
<dbReference type="InterPro" id="IPR036938">
    <property type="entry name" value="PAP2/HPO_sf"/>
</dbReference>
<sequence length="902" mass="98564">MNGIRATQAFFCLGFLFFSVLITADHRKPCKELYGVNDGTPVIDPAAVHVLFYGPAAPVWGSGWLTPWIALGIKSLETPLQYRTEVVKNAAMYNALSPFQNKALNIFGEDERFCIDKLDKYTLDLYQRVTATLTLAWVGSNIYPQKEIFGTLTTGFDVSIGLPLKNAWTLTIDPKFNPEKCKEDKLAPWTIARCKGDESIAFFDRTDGFNALGILTSEYNRQPYSDFNYTDRNGNQWRAYRPRNSEDGATPTNSHWAPLRESDGDGFFKQADHVTAYAGVTGRVSGRRQTEKCAFLKSRKTAAPAYDYDAELDFVLEETRKAADDDRAFLSVEIYDNKADSLAFQAAKWCSRNKCTDWEFWRLFVVLGASLNNGVVVTWREKLRQSVIRPPTVSKVLGGTGKKAVTYAGPFVLGSREISVSDWKPVIRTMPHAEHPSGSACLCRVFEEVMQAFNKKGDVVDPPGAVDLQIQKGGSRVSPRLRPEKELLFQYKKFSEVTEECKISRVIGGMHFPQSLDAGEDLCAGLGTEIAEKVKRLEEGDPDARIEARDDDAIVVCPLEEVLPSVFFNELLLPDWVEVAGPAGTNLQGWTIEIFSFDQNAGWKPNGSLLESLSLSGTIPAAPGGSGLGVTSFDLPGVSGDISGVALIDSEGVVRHLAQVGLPANTYLTPKEGVARGRVAWRTDAGEALGSEPRSLQLFGSGSLQVDFKWVEAEPSRDTENSGQSFEEVVETPIRKVPEDDAPFSPQRGDGQTGQFFFLEGVDPALLGEIAIGQTPPLPVKVKGGDGGPRGPTEKLLEDTKLFQEFLVYGKQPQIANERAPFWTLPEKTPIAKAADTLNGFYVPPGSGGFSENSKGVLSGSEGGNKNDVDGFGLHSFPPLNGELDADLGDALSKILEGLPHG</sequence>
<protein>
    <submittedName>
        <fullName evidence="2">Uncharacterized protein</fullName>
    </submittedName>
</protein>
<keyword evidence="1" id="KW-0732">Signal</keyword>